<evidence type="ECO:0000256" key="5">
    <source>
        <dbReference type="ARBA" id="ARBA00022842"/>
    </source>
</evidence>
<dbReference type="Gene3D" id="3.40.50.1010">
    <property type="entry name" value="5'-nuclease"/>
    <property type="match status" value="1"/>
</dbReference>
<comment type="caution">
    <text evidence="6">The sequence shown here is derived from an EMBL/GenBank/DDBJ whole genome shotgun (WGS) entry which is preliminary data.</text>
</comment>
<protein>
    <recommendedName>
        <fullName evidence="7">PIN domain-containing protein</fullName>
    </recommendedName>
</protein>
<dbReference type="GO" id="GO:0016787">
    <property type="term" value="F:hydrolase activity"/>
    <property type="evidence" value="ECO:0007669"/>
    <property type="project" value="UniProtKB-KW"/>
</dbReference>
<dbReference type="InterPro" id="IPR029060">
    <property type="entry name" value="PIN-like_dom_sf"/>
</dbReference>
<gene>
    <name evidence="6" type="ORF">LCGC14_2120030</name>
</gene>
<dbReference type="InterPro" id="IPR051749">
    <property type="entry name" value="PINc/VapC_TA_RNase"/>
</dbReference>
<accession>A0A0F9E4L7</accession>
<evidence type="ECO:0000256" key="4">
    <source>
        <dbReference type="ARBA" id="ARBA00022801"/>
    </source>
</evidence>
<reference evidence="6" key="1">
    <citation type="journal article" date="2015" name="Nature">
        <title>Complex archaea that bridge the gap between prokaryotes and eukaryotes.</title>
        <authorList>
            <person name="Spang A."/>
            <person name="Saw J.H."/>
            <person name="Jorgensen S.L."/>
            <person name="Zaremba-Niedzwiedzka K."/>
            <person name="Martijn J."/>
            <person name="Lind A.E."/>
            <person name="van Eijk R."/>
            <person name="Schleper C."/>
            <person name="Guy L."/>
            <person name="Ettema T.J."/>
        </authorList>
    </citation>
    <scope>NUCLEOTIDE SEQUENCE</scope>
</reference>
<dbReference type="EMBL" id="LAZR01026381">
    <property type="protein sequence ID" value="KKL68933.1"/>
    <property type="molecule type" value="Genomic_DNA"/>
</dbReference>
<keyword evidence="4" id="KW-0378">Hydrolase</keyword>
<dbReference type="PANTHER" id="PTHR42740">
    <property type="entry name" value="RIBONUCLEASE VAPC3"/>
    <property type="match status" value="1"/>
</dbReference>
<keyword evidence="3" id="KW-0479">Metal-binding</keyword>
<evidence type="ECO:0000256" key="2">
    <source>
        <dbReference type="ARBA" id="ARBA00022722"/>
    </source>
</evidence>
<proteinExistence type="predicted"/>
<keyword evidence="5" id="KW-0460">Magnesium</keyword>
<name>A0A0F9E4L7_9ZZZZ</name>
<dbReference type="GO" id="GO:0046872">
    <property type="term" value="F:metal ion binding"/>
    <property type="evidence" value="ECO:0007669"/>
    <property type="project" value="UniProtKB-KW"/>
</dbReference>
<keyword evidence="2" id="KW-0540">Nuclease</keyword>
<evidence type="ECO:0008006" key="7">
    <source>
        <dbReference type="Google" id="ProtNLM"/>
    </source>
</evidence>
<organism evidence="6">
    <name type="scientific">marine sediment metagenome</name>
    <dbReference type="NCBI Taxonomy" id="412755"/>
    <lineage>
        <taxon>unclassified sequences</taxon>
        <taxon>metagenomes</taxon>
        <taxon>ecological metagenomes</taxon>
    </lineage>
</organism>
<dbReference type="PANTHER" id="PTHR42740:SF1">
    <property type="entry name" value="RIBONUCLEASE VAPC3"/>
    <property type="match status" value="1"/>
</dbReference>
<sequence length="111" mass="13035">MGENLFDTNRLIAFQKSNISEIEGYTTIFNIIEFPKSLEYFKKLKIIYPSNQDYQYAIILSQALYKIGKPIPPYDIIIAAICYNLKLTLVTSDKHYSIVKEIWNDFHFSQK</sequence>
<dbReference type="SUPFAM" id="SSF88723">
    <property type="entry name" value="PIN domain-like"/>
    <property type="match status" value="1"/>
</dbReference>
<evidence type="ECO:0000256" key="3">
    <source>
        <dbReference type="ARBA" id="ARBA00022723"/>
    </source>
</evidence>
<keyword evidence="1" id="KW-1277">Toxin-antitoxin system</keyword>
<dbReference type="GO" id="GO:0004540">
    <property type="term" value="F:RNA nuclease activity"/>
    <property type="evidence" value="ECO:0007669"/>
    <property type="project" value="TreeGrafter"/>
</dbReference>
<dbReference type="AlphaFoldDB" id="A0A0F9E4L7"/>
<evidence type="ECO:0000313" key="6">
    <source>
        <dbReference type="EMBL" id="KKL68933.1"/>
    </source>
</evidence>
<evidence type="ECO:0000256" key="1">
    <source>
        <dbReference type="ARBA" id="ARBA00022649"/>
    </source>
</evidence>